<comment type="caution">
    <text evidence="3">The sequence shown here is derived from an EMBL/GenBank/DDBJ whole genome shotgun (WGS) entry which is preliminary data.</text>
</comment>
<feature type="compositionally biased region" description="Basic residues" evidence="1">
    <location>
        <begin position="174"/>
        <end position="183"/>
    </location>
</feature>
<dbReference type="Pfam" id="PF00704">
    <property type="entry name" value="Glyco_hydro_18"/>
    <property type="match status" value="1"/>
</dbReference>
<reference evidence="3" key="1">
    <citation type="journal article" date="2020" name="Cell">
        <title>Large-Scale Comparative Analyses of Tick Genomes Elucidate Their Genetic Diversity and Vector Capacities.</title>
        <authorList>
            <consortium name="Tick Genome and Microbiome Consortium (TIGMIC)"/>
            <person name="Jia N."/>
            <person name="Wang J."/>
            <person name="Shi W."/>
            <person name="Du L."/>
            <person name="Sun Y."/>
            <person name="Zhan W."/>
            <person name="Jiang J.F."/>
            <person name="Wang Q."/>
            <person name="Zhang B."/>
            <person name="Ji P."/>
            <person name="Bell-Sakyi L."/>
            <person name="Cui X.M."/>
            <person name="Yuan T.T."/>
            <person name="Jiang B.G."/>
            <person name="Yang W.F."/>
            <person name="Lam T.T."/>
            <person name="Chang Q.C."/>
            <person name="Ding S.J."/>
            <person name="Wang X.J."/>
            <person name="Zhu J.G."/>
            <person name="Ruan X.D."/>
            <person name="Zhao L."/>
            <person name="Wei J.T."/>
            <person name="Ye R.Z."/>
            <person name="Que T.C."/>
            <person name="Du C.H."/>
            <person name="Zhou Y.H."/>
            <person name="Cheng J.X."/>
            <person name="Dai P.F."/>
            <person name="Guo W.B."/>
            <person name="Han X.H."/>
            <person name="Huang E.J."/>
            <person name="Li L.F."/>
            <person name="Wei W."/>
            <person name="Gao Y.C."/>
            <person name="Liu J.Z."/>
            <person name="Shao H.Z."/>
            <person name="Wang X."/>
            <person name="Wang C.C."/>
            <person name="Yang T.C."/>
            <person name="Huo Q.B."/>
            <person name="Li W."/>
            <person name="Chen H.Y."/>
            <person name="Chen S.E."/>
            <person name="Zhou L.G."/>
            <person name="Ni X.B."/>
            <person name="Tian J.H."/>
            <person name="Sheng Y."/>
            <person name="Liu T."/>
            <person name="Pan Y.S."/>
            <person name="Xia L.Y."/>
            <person name="Li J."/>
            <person name="Zhao F."/>
            <person name="Cao W.C."/>
        </authorList>
    </citation>
    <scope>NUCLEOTIDE SEQUENCE</scope>
    <source>
        <strain evidence="3">Rsan-2018</strain>
    </source>
</reference>
<gene>
    <name evidence="3" type="ORF">HPB52_009368</name>
</gene>
<keyword evidence="4" id="KW-1185">Reference proteome</keyword>
<dbReference type="SUPFAM" id="SSF51445">
    <property type="entry name" value="(Trans)glycosidases"/>
    <property type="match status" value="1"/>
</dbReference>
<feature type="domain" description="GH18" evidence="2">
    <location>
        <begin position="8"/>
        <end position="126"/>
    </location>
</feature>
<dbReference type="AlphaFoldDB" id="A0A9D4PYZ9"/>
<reference evidence="3" key="2">
    <citation type="submission" date="2021-09" db="EMBL/GenBank/DDBJ databases">
        <authorList>
            <person name="Jia N."/>
            <person name="Wang J."/>
            <person name="Shi W."/>
            <person name="Du L."/>
            <person name="Sun Y."/>
            <person name="Zhan W."/>
            <person name="Jiang J."/>
            <person name="Wang Q."/>
            <person name="Zhang B."/>
            <person name="Ji P."/>
            <person name="Sakyi L.B."/>
            <person name="Cui X."/>
            <person name="Yuan T."/>
            <person name="Jiang B."/>
            <person name="Yang W."/>
            <person name="Lam T.T.-Y."/>
            <person name="Chang Q."/>
            <person name="Ding S."/>
            <person name="Wang X."/>
            <person name="Zhu J."/>
            <person name="Ruan X."/>
            <person name="Zhao L."/>
            <person name="Wei J."/>
            <person name="Que T."/>
            <person name="Du C."/>
            <person name="Cheng J."/>
            <person name="Dai P."/>
            <person name="Han X."/>
            <person name="Huang E."/>
            <person name="Gao Y."/>
            <person name="Liu J."/>
            <person name="Shao H."/>
            <person name="Ye R."/>
            <person name="Li L."/>
            <person name="Wei W."/>
            <person name="Wang X."/>
            <person name="Wang C."/>
            <person name="Huo Q."/>
            <person name="Li W."/>
            <person name="Guo W."/>
            <person name="Chen H."/>
            <person name="Chen S."/>
            <person name="Zhou L."/>
            <person name="Zhou L."/>
            <person name="Ni X."/>
            <person name="Tian J."/>
            <person name="Zhou Y."/>
            <person name="Sheng Y."/>
            <person name="Liu T."/>
            <person name="Pan Y."/>
            <person name="Xia L."/>
            <person name="Li J."/>
            <person name="Zhao F."/>
            <person name="Cao W."/>
        </authorList>
    </citation>
    <scope>NUCLEOTIDE SEQUENCE</scope>
    <source>
        <strain evidence="3">Rsan-2018</strain>
        <tissue evidence="3">Larvae</tissue>
    </source>
</reference>
<organism evidence="3 4">
    <name type="scientific">Rhipicephalus sanguineus</name>
    <name type="common">Brown dog tick</name>
    <name type="synonym">Ixodes sanguineus</name>
    <dbReference type="NCBI Taxonomy" id="34632"/>
    <lineage>
        <taxon>Eukaryota</taxon>
        <taxon>Metazoa</taxon>
        <taxon>Ecdysozoa</taxon>
        <taxon>Arthropoda</taxon>
        <taxon>Chelicerata</taxon>
        <taxon>Arachnida</taxon>
        <taxon>Acari</taxon>
        <taxon>Parasitiformes</taxon>
        <taxon>Ixodida</taxon>
        <taxon>Ixodoidea</taxon>
        <taxon>Ixodidae</taxon>
        <taxon>Rhipicephalinae</taxon>
        <taxon>Rhipicephalus</taxon>
        <taxon>Rhipicephalus</taxon>
    </lineage>
</organism>
<evidence type="ECO:0000259" key="2">
    <source>
        <dbReference type="Pfam" id="PF00704"/>
    </source>
</evidence>
<evidence type="ECO:0000313" key="3">
    <source>
        <dbReference type="EMBL" id="KAH7961487.1"/>
    </source>
</evidence>
<dbReference type="Proteomes" id="UP000821837">
    <property type="component" value="Chromosome 3"/>
</dbReference>
<dbReference type="InterPro" id="IPR001223">
    <property type="entry name" value="Glyco_hydro18_cat"/>
</dbReference>
<feature type="region of interest" description="Disordered" evidence="1">
    <location>
        <begin position="163"/>
        <end position="196"/>
    </location>
</feature>
<name>A0A9D4PYZ9_RHISA</name>
<dbReference type="EMBL" id="JABSTV010001249">
    <property type="protein sequence ID" value="KAH7961487.1"/>
    <property type="molecule type" value="Genomic_DNA"/>
</dbReference>
<evidence type="ECO:0000313" key="4">
    <source>
        <dbReference type="Proteomes" id="UP000821837"/>
    </source>
</evidence>
<dbReference type="Gene3D" id="3.20.20.80">
    <property type="entry name" value="Glycosidases"/>
    <property type="match status" value="1"/>
</dbReference>
<evidence type="ECO:0000256" key="1">
    <source>
        <dbReference type="SAM" id="MobiDB-lite"/>
    </source>
</evidence>
<dbReference type="GO" id="GO:0005975">
    <property type="term" value="P:carbohydrate metabolic process"/>
    <property type="evidence" value="ECO:0007669"/>
    <property type="project" value="InterPro"/>
</dbReference>
<accession>A0A9D4PYZ9</accession>
<dbReference type="InterPro" id="IPR017853">
    <property type="entry name" value="GH"/>
</dbReference>
<protein>
    <recommendedName>
        <fullName evidence="2">GH18 domain-containing protein</fullName>
    </recommendedName>
</protein>
<sequence>MAHIAAPYCGRLVYSYFVPRNEGLATLVPALEESTGLSHLAELRAQNKWSHLSVIVTIGGHEEDDAHFSYLGQEPVRLARFARTVVLLAQRYSLDGVNVEWLRLEGTVCGSRSDTHALMLLLRAPNDHRTTHGIRIAEPYAEFNFLGINRLADYSTNYDFPPGHIPSRAEHRSSKQARSHASTKRPCATSAGSVWI</sequence>
<proteinExistence type="predicted"/>